<name>A0ABQ8L2Y3_LABRO</name>
<comment type="caution">
    <text evidence="3">The sequence shown here is derived from an EMBL/GenBank/DDBJ whole genome shotgun (WGS) entry which is preliminary data.</text>
</comment>
<dbReference type="PANTHER" id="PTHR37984:SF13">
    <property type="entry name" value="RIBONUCLEASE H"/>
    <property type="match status" value="1"/>
</dbReference>
<dbReference type="InterPro" id="IPR050951">
    <property type="entry name" value="Retrovirus_Pol_polyprotein"/>
</dbReference>
<evidence type="ECO:0000313" key="4">
    <source>
        <dbReference type="Proteomes" id="UP000830375"/>
    </source>
</evidence>
<organism evidence="3 4">
    <name type="scientific">Labeo rohita</name>
    <name type="common">Indian major carp</name>
    <name type="synonym">Cyprinus rohita</name>
    <dbReference type="NCBI Taxonomy" id="84645"/>
    <lineage>
        <taxon>Eukaryota</taxon>
        <taxon>Metazoa</taxon>
        <taxon>Chordata</taxon>
        <taxon>Craniata</taxon>
        <taxon>Vertebrata</taxon>
        <taxon>Euteleostomi</taxon>
        <taxon>Actinopterygii</taxon>
        <taxon>Neopterygii</taxon>
        <taxon>Teleostei</taxon>
        <taxon>Ostariophysi</taxon>
        <taxon>Cypriniformes</taxon>
        <taxon>Cyprinidae</taxon>
        <taxon>Labeoninae</taxon>
        <taxon>Labeonini</taxon>
        <taxon>Labeo</taxon>
    </lineage>
</organism>
<protein>
    <recommendedName>
        <fullName evidence="1">Gypsy retrotransposon integrase-like protein 1</fullName>
    </recommendedName>
</protein>
<dbReference type="PANTHER" id="PTHR37984">
    <property type="entry name" value="PROTEIN CBG26694"/>
    <property type="match status" value="1"/>
</dbReference>
<evidence type="ECO:0000313" key="3">
    <source>
        <dbReference type="EMBL" id="KAI2644081.1"/>
    </source>
</evidence>
<keyword evidence="4" id="KW-1185">Reference proteome</keyword>
<gene>
    <name evidence="3" type="ORF">H4Q32_030666</name>
</gene>
<proteinExistence type="predicted"/>
<sequence length="291" mass="32511">MHHCTELVSSSRTSFQLAKVYFTHGSLSTYNHLQSNKSHSIHGCGSFAALLLAAYDYDVQYRNGAHHCNTDGLSRLSLPTAHQVKMDTVELLKVKQLDALPVLCAVVCKESRVDPILSQVTEMVATGCFPHVTDANDLLAPYVNRRDELTMQHGCLMWGWRVVIPPKLRPKVLAELYTGHPGVIRMKAVARSYVWWPGPFEGHMYLVVVDAHSKWPEVCVMDSTTSTKTIQVLRTLYEWLGGTFGSDIETSATLSKRINIQLTKAGHFSTGVQKYPTRHHKVISCHVVPTS</sequence>
<evidence type="ECO:0000259" key="2">
    <source>
        <dbReference type="Pfam" id="PF17921"/>
    </source>
</evidence>
<feature type="domain" description="Integrase zinc-binding" evidence="2">
    <location>
        <begin position="164"/>
        <end position="198"/>
    </location>
</feature>
<accession>A0ABQ8L2Y3</accession>
<dbReference type="EMBL" id="JACTAM010002639">
    <property type="protein sequence ID" value="KAI2644081.1"/>
    <property type="molecule type" value="Genomic_DNA"/>
</dbReference>
<dbReference type="Proteomes" id="UP000830375">
    <property type="component" value="Unassembled WGS sequence"/>
</dbReference>
<reference evidence="3 4" key="1">
    <citation type="submission" date="2022-01" db="EMBL/GenBank/DDBJ databases">
        <title>A high-quality chromosome-level genome assembly of rohu carp, Labeo rohita.</title>
        <authorList>
            <person name="Arick M.A. II"/>
            <person name="Hsu C.-Y."/>
            <person name="Magbanua Z."/>
            <person name="Pechanova O."/>
            <person name="Grover C."/>
            <person name="Miller E."/>
            <person name="Thrash A."/>
            <person name="Ezzel L."/>
            <person name="Alam S."/>
            <person name="Benzie J."/>
            <person name="Hamilton M."/>
            <person name="Karsi A."/>
            <person name="Lawrence M.L."/>
            <person name="Peterson D.G."/>
        </authorList>
    </citation>
    <scope>NUCLEOTIDE SEQUENCE [LARGE SCALE GENOMIC DNA]</scope>
    <source>
        <strain evidence="4">BAU-BD-2019</strain>
        <tissue evidence="3">Blood</tissue>
    </source>
</reference>
<evidence type="ECO:0000256" key="1">
    <source>
        <dbReference type="ARBA" id="ARBA00039658"/>
    </source>
</evidence>
<dbReference type="Pfam" id="PF17921">
    <property type="entry name" value="Integrase_H2C2"/>
    <property type="match status" value="1"/>
</dbReference>
<dbReference type="Gene3D" id="1.10.340.70">
    <property type="match status" value="1"/>
</dbReference>
<dbReference type="InterPro" id="IPR041588">
    <property type="entry name" value="Integrase_H2C2"/>
</dbReference>